<dbReference type="PANTHER" id="PTHR35889:SF3">
    <property type="entry name" value="F-BOX DOMAIN-CONTAINING PROTEIN"/>
    <property type="match status" value="1"/>
</dbReference>
<proteinExistence type="predicted"/>
<gene>
    <name evidence="2" type="ORF">GLV81_18090</name>
</gene>
<evidence type="ECO:0008006" key="4">
    <source>
        <dbReference type="Google" id="ProtNLM"/>
    </source>
</evidence>
<feature type="signal peptide" evidence="1">
    <location>
        <begin position="1"/>
        <end position="21"/>
    </location>
</feature>
<dbReference type="KEGG" id="fls:GLV81_18090"/>
<dbReference type="RefSeq" id="WP_157480284.1">
    <property type="nucleotide sequence ID" value="NZ_CP046566.1"/>
</dbReference>
<organism evidence="2 3">
    <name type="scientific">Phnomibacter ginsenosidimutans</name>
    <dbReference type="NCBI Taxonomy" id="2676868"/>
    <lineage>
        <taxon>Bacteria</taxon>
        <taxon>Pseudomonadati</taxon>
        <taxon>Bacteroidota</taxon>
        <taxon>Chitinophagia</taxon>
        <taxon>Chitinophagales</taxon>
        <taxon>Chitinophagaceae</taxon>
        <taxon>Phnomibacter</taxon>
    </lineage>
</organism>
<keyword evidence="3" id="KW-1185">Reference proteome</keyword>
<protein>
    <recommendedName>
        <fullName evidence="4">Cytochrome C Planctomycete-type domain-containing protein</fullName>
    </recommendedName>
</protein>
<keyword evidence="1" id="KW-0732">Signal</keyword>
<sequence>MKNWRTLLACLLLVSALYSCKHDPYLATIGTGGPGDTTTVGSGANGAVCFETDILPLLSSGCARSGCHDATTHEEGYILDSYNNIIKKGVKAGNASGSKIFEVLLKSGSDRMPPPPNAGFTTAQISLVAKWINEGAKNTTGCNTTKCDTATVTYSKSVAPIINTACLGCHSNALASGGYNFSTHAGVKAAVTNGRLMGSINYLTGFSGMPQGYKLNSCQLATIKKWVDAGALNN</sequence>
<dbReference type="EMBL" id="CP046566">
    <property type="protein sequence ID" value="QGW29772.1"/>
    <property type="molecule type" value="Genomic_DNA"/>
</dbReference>
<evidence type="ECO:0000313" key="3">
    <source>
        <dbReference type="Proteomes" id="UP000426027"/>
    </source>
</evidence>
<dbReference type="PROSITE" id="PS51257">
    <property type="entry name" value="PROKAR_LIPOPROTEIN"/>
    <property type="match status" value="1"/>
</dbReference>
<feature type="chain" id="PRO_5026111618" description="Cytochrome C Planctomycete-type domain-containing protein" evidence="1">
    <location>
        <begin position="22"/>
        <end position="234"/>
    </location>
</feature>
<evidence type="ECO:0000313" key="2">
    <source>
        <dbReference type="EMBL" id="QGW29772.1"/>
    </source>
</evidence>
<name>A0A6I6GS35_9BACT</name>
<dbReference type="AlphaFoldDB" id="A0A6I6GS35"/>
<dbReference type="PANTHER" id="PTHR35889">
    <property type="entry name" value="CYCLOINULO-OLIGOSACCHARIDE FRUCTANOTRANSFERASE-RELATED"/>
    <property type="match status" value="1"/>
</dbReference>
<accession>A0A6I6GS35</accession>
<evidence type="ECO:0000256" key="1">
    <source>
        <dbReference type="SAM" id="SignalP"/>
    </source>
</evidence>
<reference evidence="2 3" key="1">
    <citation type="submission" date="2019-11" db="EMBL/GenBank/DDBJ databases">
        <authorList>
            <person name="Im W.T."/>
        </authorList>
    </citation>
    <scope>NUCLEOTIDE SEQUENCE [LARGE SCALE GENOMIC DNA]</scope>
    <source>
        <strain evidence="2 3">SB-02</strain>
    </source>
</reference>
<dbReference type="Proteomes" id="UP000426027">
    <property type="component" value="Chromosome"/>
</dbReference>